<evidence type="ECO:0000313" key="5">
    <source>
        <dbReference type="Proteomes" id="UP000260773"/>
    </source>
</evidence>
<evidence type="ECO:0000256" key="1">
    <source>
        <dbReference type="ARBA" id="ARBA00006484"/>
    </source>
</evidence>
<dbReference type="EMBL" id="QVFD01000011">
    <property type="protein sequence ID" value="RGC45490.1"/>
    <property type="molecule type" value="Genomic_DNA"/>
</dbReference>
<dbReference type="FunFam" id="3.40.50.720:FF:000084">
    <property type="entry name" value="Short-chain dehydrogenase reductase"/>
    <property type="match status" value="1"/>
</dbReference>
<evidence type="ECO:0000313" key="3">
    <source>
        <dbReference type="EMBL" id="RGB82384.1"/>
    </source>
</evidence>
<evidence type="ECO:0000313" key="4">
    <source>
        <dbReference type="EMBL" id="RGC45490.1"/>
    </source>
</evidence>
<evidence type="ECO:0000313" key="6">
    <source>
        <dbReference type="Proteomes" id="UP000261231"/>
    </source>
</evidence>
<dbReference type="Proteomes" id="UP000260773">
    <property type="component" value="Unassembled WGS sequence"/>
</dbReference>
<comment type="similarity">
    <text evidence="1">Belongs to the short-chain dehydrogenases/reductases (SDR) family.</text>
</comment>
<accession>A0A3E2XK60</accession>
<dbReference type="RefSeq" id="WP_015514932.1">
    <property type="nucleotide sequence ID" value="NZ_JAQCWV010000021.1"/>
</dbReference>
<evidence type="ECO:0000256" key="2">
    <source>
        <dbReference type="ARBA" id="ARBA00023002"/>
    </source>
</evidence>
<gene>
    <name evidence="3" type="ORF">DW070_00010</name>
    <name evidence="4" type="ORF">DW747_11570</name>
</gene>
<organism evidence="4 6">
    <name type="scientific">Coprococcus catus</name>
    <dbReference type="NCBI Taxonomy" id="116085"/>
    <lineage>
        <taxon>Bacteria</taxon>
        <taxon>Bacillati</taxon>
        <taxon>Bacillota</taxon>
        <taxon>Clostridia</taxon>
        <taxon>Lachnospirales</taxon>
        <taxon>Lachnospiraceae</taxon>
        <taxon>Coprococcus</taxon>
    </lineage>
</organism>
<dbReference type="AlphaFoldDB" id="A0A3E2XK60"/>
<keyword evidence="2" id="KW-0560">Oxidoreductase</keyword>
<keyword evidence="6" id="KW-1185">Reference proteome</keyword>
<dbReference type="InterPro" id="IPR002347">
    <property type="entry name" value="SDR_fam"/>
</dbReference>
<name>A0A3E2XK60_9FIRM</name>
<comment type="caution">
    <text evidence="4">The sequence shown here is derived from an EMBL/GenBank/DDBJ whole genome shotgun (WGS) entry which is preliminary data.</text>
</comment>
<dbReference type="InterPro" id="IPR036291">
    <property type="entry name" value="NAD(P)-bd_dom_sf"/>
</dbReference>
<dbReference type="Pfam" id="PF13561">
    <property type="entry name" value="adh_short_C2"/>
    <property type="match status" value="1"/>
</dbReference>
<dbReference type="PRINTS" id="PR00081">
    <property type="entry name" value="GDHRDH"/>
</dbReference>
<dbReference type="CDD" id="cd05233">
    <property type="entry name" value="SDR_c"/>
    <property type="match status" value="1"/>
</dbReference>
<protein>
    <submittedName>
        <fullName evidence="4">SDR family oxidoreductase</fullName>
    </submittedName>
</protein>
<dbReference type="Gene3D" id="3.40.50.720">
    <property type="entry name" value="NAD(P)-binding Rossmann-like Domain"/>
    <property type="match status" value="1"/>
</dbReference>
<dbReference type="EMBL" id="QVEP01000001">
    <property type="protein sequence ID" value="RGB82384.1"/>
    <property type="molecule type" value="Genomic_DNA"/>
</dbReference>
<dbReference type="Proteomes" id="UP000261231">
    <property type="component" value="Unassembled WGS sequence"/>
</dbReference>
<sequence>MKRLENKTAIVTGGNSGIGKATAILFAKEGADLVLCARRKEALDKVAEECRGYGVQVVTVKADVSSHEDCSAVVKAAVDTFGKVDILVNNAGIVDKHRPITECTDEWWDEIIAIDQSSLFYMMKDTIPHMMAAGKGSIINVSSIGGVFGNGGISYSAAKSAALAMTKNVAIQLAPNGIRCNAVCPGPTPTPLNTPEKVAEFSTWFAERCAQHMDMSLPESSVEDQANAILFFAEDASAAVTGQYLIVDHGTTL</sequence>
<dbReference type="PROSITE" id="PS00061">
    <property type="entry name" value="ADH_SHORT"/>
    <property type="match status" value="1"/>
</dbReference>
<dbReference type="GO" id="GO:0008206">
    <property type="term" value="P:bile acid metabolic process"/>
    <property type="evidence" value="ECO:0007669"/>
    <property type="project" value="UniProtKB-ARBA"/>
</dbReference>
<dbReference type="GO" id="GO:0016491">
    <property type="term" value="F:oxidoreductase activity"/>
    <property type="evidence" value="ECO:0007669"/>
    <property type="project" value="UniProtKB-KW"/>
</dbReference>
<dbReference type="PANTHER" id="PTHR43975:SF2">
    <property type="entry name" value="EG:BACR7A4.14 PROTEIN-RELATED"/>
    <property type="match status" value="1"/>
</dbReference>
<dbReference type="InterPro" id="IPR020904">
    <property type="entry name" value="Sc_DH/Rdtase_CS"/>
</dbReference>
<dbReference type="PRINTS" id="PR00080">
    <property type="entry name" value="SDRFAMILY"/>
</dbReference>
<reference evidence="5 6" key="1">
    <citation type="submission" date="2018-08" db="EMBL/GenBank/DDBJ databases">
        <title>A genome reference for cultivated species of the human gut microbiota.</title>
        <authorList>
            <person name="Zou Y."/>
            <person name="Xue W."/>
            <person name="Luo G."/>
        </authorList>
    </citation>
    <scope>NUCLEOTIDE SEQUENCE [LARGE SCALE GENOMIC DNA]</scope>
    <source>
        <strain evidence="3 5">AF45-17</strain>
        <strain evidence="4 6">AM28-39</strain>
    </source>
</reference>
<dbReference type="PANTHER" id="PTHR43975">
    <property type="entry name" value="ZGC:101858"/>
    <property type="match status" value="1"/>
</dbReference>
<dbReference type="SUPFAM" id="SSF51735">
    <property type="entry name" value="NAD(P)-binding Rossmann-fold domains"/>
    <property type="match status" value="1"/>
</dbReference>
<dbReference type="OrthoDB" id="9803333at2"/>
<proteinExistence type="inferred from homology"/>